<feature type="transmembrane region" description="Helical" evidence="7">
    <location>
        <begin position="276"/>
        <end position="297"/>
    </location>
</feature>
<dbReference type="GO" id="GO:0005886">
    <property type="term" value="C:plasma membrane"/>
    <property type="evidence" value="ECO:0007669"/>
    <property type="project" value="UniProtKB-SubCell"/>
</dbReference>
<evidence type="ECO:0000259" key="8">
    <source>
        <dbReference type="Pfam" id="PF02687"/>
    </source>
</evidence>
<name>A0A9D2NQ88_9FIRM</name>
<reference evidence="10" key="2">
    <citation type="submission" date="2021-04" db="EMBL/GenBank/DDBJ databases">
        <authorList>
            <person name="Gilroy R."/>
        </authorList>
    </citation>
    <scope>NUCLEOTIDE SEQUENCE</scope>
    <source>
        <strain evidence="10">CHK187-11901</strain>
    </source>
</reference>
<feature type="transmembrane region" description="Helical" evidence="7">
    <location>
        <begin position="325"/>
        <end position="350"/>
    </location>
</feature>
<feature type="domain" description="MacB-like periplasmic core" evidence="9">
    <location>
        <begin position="19"/>
        <end position="215"/>
    </location>
</feature>
<gene>
    <name evidence="10" type="ORF">H9702_05060</name>
</gene>
<evidence type="ECO:0000313" key="11">
    <source>
        <dbReference type="Proteomes" id="UP000823896"/>
    </source>
</evidence>
<keyword evidence="4 7" id="KW-1133">Transmembrane helix</keyword>
<dbReference type="InterPro" id="IPR050250">
    <property type="entry name" value="Macrolide_Exporter_MacB"/>
</dbReference>
<comment type="caution">
    <text evidence="10">The sequence shown here is derived from an EMBL/GenBank/DDBJ whole genome shotgun (WGS) entry which is preliminary data.</text>
</comment>
<evidence type="ECO:0000313" key="10">
    <source>
        <dbReference type="EMBL" id="HJC36482.1"/>
    </source>
</evidence>
<evidence type="ECO:0000259" key="9">
    <source>
        <dbReference type="Pfam" id="PF12704"/>
    </source>
</evidence>
<keyword evidence="5 7" id="KW-0472">Membrane</keyword>
<feature type="transmembrane region" description="Helical" evidence="7">
    <location>
        <begin position="770"/>
        <end position="793"/>
    </location>
</feature>
<keyword evidence="2" id="KW-1003">Cell membrane</keyword>
<evidence type="ECO:0000256" key="7">
    <source>
        <dbReference type="SAM" id="Phobius"/>
    </source>
</evidence>
<dbReference type="EMBL" id="DWWM01000029">
    <property type="protein sequence ID" value="HJC36482.1"/>
    <property type="molecule type" value="Genomic_DNA"/>
</dbReference>
<dbReference type="GO" id="GO:0022857">
    <property type="term" value="F:transmembrane transporter activity"/>
    <property type="evidence" value="ECO:0007669"/>
    <property type="project" value="TreeGrafter"/>
</dbReference>
<dbReference type="Proteomes" id="UP000823896">
    <property type="component" value="Unassembled WGS sequence"/>
</dbReference>
<dbReference type="PANTHER" id="PTHR30572">
    <property type="entry name" value="MEMBRANE COMPONENT OF TRANSPORTER-RELATED"/>
    <property type="match status" value="1"/>
</dbReference>
<evidence type="ECO:0000256" key="2">
    <source>
        <dbReference type="ARBA" id="ARBA00022475"/>
    </source>
</evidence>
<evidence type="ECO:0000256" key="6">
    <source>
        <dbReference type="ARBA" id="ARBA00038076"/>
    </source>
</evidence>
<evidence type="ECO:0000256" key="5">
    <source>
        <dbReference type="ARBA" id="ARBA00023136"/>
    </source>
</evidence>
<keyword evidence="3 7" id="KW-0812">Transmembrane</keyword>
<feature type="transmembrane region" description="Helical" evidence="7">
    <location>
        <begin position="447"/>
        <end position="471"/>
    </location>
</feature>
<evidence type="ECO:0000256" key="4">
    <source>
        <dbReference type="ARBA" id="ARBA00022989"/>
    </source>
</evidence>
<organism evidence="10 11">
    <name type="scientific">Candidatus Merdibacter merdavium</name>
    <dbReference type="NCBI Taxonomy" id="2838692"/>
    <lineage>
        <taxon>Bacteria</taxon>
        <taxon>Bacillati</taxon>
        <taxon>Bacillota</taxon>
        <taxon>Erysipelotrichia</taxon>
        <taxon>Erysipelotrichales</taxon>
        <taxon>Erysipelotrichaceae</taxon>
        <taxon>Merdibacter</taxon>
    </lineage>
</organism>
<accession>A0A9D2NQ88</accession>
<dbReference type="PANTHER" id="PTHR30572:SF4">
    <property type="entry name" value="ABC TRANSPORTER PERMEASE YTRF"/>
    <property type="match status" value="1"/>
</dbReference>
<dbReference type="InterPro" id="IPR003838">
    <property type="entry name" value="ABC3_permease_C"/>
</dbReference>
<dbReference type="Pfam" id="PF12704">
    <property type="entry name" value="MacB_PCD"/>
    <property type="match status" value="1"/>
</dbReference>
<proteinExistence type="inferred from homology"/>
<comment type="subcellular location">
    <subcellularLocation>
        <location evidence="1">Cell membrane</location>
        <topology evidence="1">Multi-pass membrane protein</topology>
    </subcellularLocation>
</comment>
<dbReference type="AlphaFoldDB" id="A0A9D2NQ88"/>
<evidence type="ECO:0000256" key="1">
    <source>
        <dbReference type="ARBA" id="ARBA00004651"/>
    </source>
</evidence>
<comment type="similarity">
    <text evidence="6">Belongs to the ABC-4 integral membrane protein family.</text>
</comment>
<feature type="transmembrane region" description="Helical" evidence="7">
    <location>
        <begin position="805"/>
        <end position="826"/>
    </location>
</feature>
<reference evidence="10" key="1">
    <citation type="journal article" date="2021" name="PeerJ">
        <title>Extensive microbial diversity within the chicken gut microbiome revealed by metagenomics and culture.</title>
        <authorList>
            <person name="Gilroy R."/>
            <person name="Ravi A."/>
            <person name="Getino M."/>
            <person name="Pursley I."/>
            <person name="Horton D.L."/>
            <person name="Alikhan N.F."/>
            <person name="Baker D."/>
            <person name="Gharbi K."/>
            <person name="Hall N."/>
            <person name="Watson M."/>
            <person name="Adriaenssens E.M."/>
            <person name="Foster-Nyarko E."/>
            <person name="Jarju S."/>
            <person name="Secka A."/>
            <person name="Antonio M."/>
            <person name="Oren A."/>
            <person name="Chaudhuri R.R."/>
            <person name="La Ragione R."/>
            <person name="Hildebrand F."/>
            <person name="Pallen M.J."/>
        </authorList>
    </citation>
    <scope>NUCLEOTIDE SEQUENCE</scope>
    <source>
        <strain evidence="10">CHK187-11901</strain>
    </source>
</reference>
<evidence type="ECO:0000256" key="3">
    <source>
        <dbReference type="ARBA" id="ARBA00022692"/>
    </source>
</evidence>
<dbReference type="InterPro" id="IPR025857">
    <property type="entry name" value="MacB_PCD"/>
</dbReference>
<feature type="transmembrane region" description="Helical" evidence="7">
    <location>
        <begin position="370"/>
        <end position="393"/>
    </location>
</feature>
<sequence length="847" mass="93361">MKLIARLTLRALKENRRRTMATMLAIIIATAMLCSITTLAASAINGMKQREIDTSGYWHTEYVGVPGDQVSRICEDEGSAACAVTQGVGYARSEKIYNVRRPYFYITAVDADGFAFRPYPLLKGRLPKTSQEVLLPESLASLSSFSAQIGDTLTLTMGKRVRDDGTTMAQNYSYEGEDERFVTNGRASFTIVGIYDDSASSNSLSAGYDFVSGMTQISDAQTYDVYVQNTPLDSSLYAHADALGSEIGCEEVVHNRYLLLYEGVAGDDQLVFMIKLLTLIISIIITVSAMAVIYNSFNISLSQRSRYLGMLASVGATRAQKRQSVFLEALFLAIPCIPLGIAAGLGATALTLNHVSAVLSSIIPGMQMPFVISPALLALAVLLSLITLFVSAWRPAQRAASITPIKAIRQTKDINASHVRFSRLIQKVFGFEAVLALKNQKRSRGRYLAVLFSLTLSLTLFITVSTFTSYLQRASSMTLETVPDVMLTYSTGSVPYDIHKSDPLLTLDHAQEAVRIQSIYLSLRDSSLINDDIQQLQREQYGDVGSSMRIASLDDASLQRLCEQNGIARQAVLEQGGGILANHITSEISRADHTFAEADYLKPGITELTLDSMGDETVSHTLPIAAYISSTDVLDMENSDIGGATIYVSEDTLERLSEGTDRYYQYVINYSTDDAQALESEIEQCVSQNADLQMYADWQSAEEGQAQQDTMYSVISLFVYAFILLIACICVTNVFNTLTSSLALRASENATLLSIGMTKKQFRRMISFEALFYAIKSSIYGILLALPLCLLIYQTIGVKFSFDFYLPIAHIAIGVFILILLTLIIMRYHMSLNKKESMIETIRRESI</sequence>
<dbReference type="Pfam" id="PF02687">
    <property type="entry name" value="FtsX"/>
    <property type="match status" value="2"/>
</dbReference>
<feature type="domain" description="ABC3 transporter permease C-terminal" evidence="8">
    <location>
        <begin position="721"/>
        <end position="826"/>
    </location>
</feature>
<feature type="transmembrane region" description="Helical" evidence="7">
    <location>
        <begin position="711"/>
        <end position="735"/>
    </location>
</feature>
<feature type="domain" description="ABC3 transporter permease C-terminal" evidence="8">
    <location>
        <begin position="280"/>
        <end position="404"/>
    </location>
</feature>
<protein>
    <submittedName>
        <fullName evidence="10">ABC transporter permease</fullName>
    </submittedName>
</protein>